<evidence type="ECO:0000313" key="2">
    <source>
        <dbReference type="EMBL" id="KAK6359432.1"/>
    </source>
</evidence>
<evidence type="ECO:0008006" key="4">
    <source>
        <dbReference type="Google" id="ProtNLM"/>
    </source>
</evidence>
<accession>A0AAV9VDA9</accession>
<protein>
    <recommendedName>
        <fullName evidence="4">F-box domain-containing protein</fullName>
    </recommendedName>
</protein>
<dbReference type="Proteomes" id="UP001375240">
    <property type="component" value="Unassembled WGS sequence"/>
</dbReference>
<gene>
    <name evidence="2" type="ORF">TWF696_000592</name>
</gene>
<keyword evidence="3" id="KW-1185">Reference proteome</keyword>
<comment type="caution">
    <text evidence="2">The sequence shown here is derived from an EMBL/GenBank/DDBJ whole genome shotgun (WGS) entry which is preliminary data.</text>
</comment>
<reference evidence="2 3" key="1">
    <citation type="submission" date="2019-10" db="EMBL/GenBank/DDBJ databases">
        <authorList>
            <person name="Palmer J.M."/>
        </authorList>
    </citation>
    <scope>NUCLEOTIDE SEQUENCE [LARGE SCALE GENOMIC DNA]</scope>
    <source>
        <strain evidence="2 3">TWF696</strain>
    </source>
</reference>
<sequence length="322" mass="36586">MPTKSSTLILELPVELQVKILSYLIFEDQILATATYPSWGAIICAQQDPLKSRYLPHSYVRDLGLGVHRLLELSGRDNSHLRCTVENGIITGYYLGRKDEFSGRSSDPEICGGQVTSASEPPVGCDERYWITDCPFLDEPVLSSLASQPAVSESKTMDDPDSRYGDNINTEKTPQVEPREASSQPRFYAQMFYSWVDTNQDVKPHRFRRFWKPQPQNIRGHRGDCLSFPYNMPEASIRQAAEVGVRKLNEHPRIKGDIEQVFEIYSSGNTRYSDGLGTKEFAFSMRLLHRRFESNGVRDLYYHDMISVSKGICGVRARASDK</sequence>
<feature type="region of interest" description="Disordered" evidence="1">
    <location>
        <begin position="147"/>
        <end position="181"/>
    </location>
</feature>
<evidence type="ECO:0000313" key="3">
    <source>
        <dbReference type="Proteomes" id="UP001375240"/>
    </source>
</evidence>
<proteinExistence type="predicted"/>
<feature type="compositionally biased region" description="Basic and acidic residues" evidence="1">
    <location>
        <begin position="155"/>
        <end position="164"/>
    </location>
</feature>
<dbReference type="AlphaFoldDB" id="A0AAV9VDA9"/>
<name>A0AAV9VDA9_9PEZI</name>
<evidence type="ECO:0000256" key="1">
    <source>
        <dbReference type="SAM" id="MobiDB-lite"/>
    </source>
</evidence>
<organism evidence="2 3">
    <name type="scientific">Orbilia brochopaga</name>
    <dbReference type="NCBI Taxonomy" id="3140254"/>
    <lineage>
        <taxon>Eukaryota</taxon>
        <taxon>Fungi</taxon>
        <taxon>Dikarya</taxon>
        <taxon>Ascomycota</taxon>
        <taxon>Pezizomycotina</taxon>
        <taxon>Orbiliomycetes</taxon>
        <taxon>Orbiliales</taxon>
        <taxon>Orbiliaceae</taxon>
        <taxon>Orbilia</taxon>
    </lineage>
</organism>
<dbReference type="EMBL" id="JAVHNQ010000001">
    <property type="protein sequence ID" value="KAK6359432.1"/>
    <property type="molecule type" value="Genomic_DNA"/>
</dbReference>